<dbReference type="EMBL" id="JYDU01000075">
    <property type="protein sequence ID" value="KRX94210.1"/>
    <property type="molecule type" value="Genomic_DNA"/>
</dbReference>
<dbReference type="AlphaFoldDB" id="A0A0V0Y2F5"/>
<proteinExistence type="predicted"/>
<gene>
    <name evidence="1" type="ORF">T4E_8610</name>
</gene>
<comment type="caution">
    <text evidence="1">The sequence shown here is derived from an EMBL/GenBank/DDBJ whole genome shotgun (WGS) entry which is preliminary data.</text>
</comment>
<evidence type="ECO:0000313" key="1">
    <source>
        <dbReference type="EMBL" id="KRX94210.1"/>
    </source>
</evidence>
<name>A0A0V0Y2F5_TRIPS</name>
<organism evidence="1 2">
    <name type="scientific">Trichinella pseudospiralis</name>
    <name type="common">Parasitic roundworm</name>
    <dbReference type="NCBI Taxonomy" id="6337"/>
    <lineage>
        <taxon>Eukaryota</taxon>
        <taxon>Metazoa</taxon>
        <taxon>Ecdysozoa</taxon>
        <taxon>Nematoda</taxon>
        <taxon>Enoplea</taxon>
        <taxon>Dorylaimia</taxon>
        <taxon>Trichinellida</taxon>
        <taxon>Trichinellidae</taxon>
        <taxon>Trichinella</taxon>
    </lineage>
</organism>
<dbReference type="Proteomes" id="UP000054815">
    <property type="component" value="Unassembled WGS sequence"/>
</dbReference>
<sequence length="263" mass="30656">MKIASLLKNHIIEMKWWWMVQTMLETDCGKIKKKRAEKCCIVFDGLLKSSNHAMCCCRLAMAFCRCAITSGTAWLRLKPAKSWKSEKKLPVCEARVPDETFPYYFNVGSDQAFDISSVLLCLSTNHYMDAEWRVQTNRFGLRVVEVKSSVDSVEVGISKSWKWIKRRRGKGASKVNGPFGYRYDGVHLELEKIPEAIKYFKQMFNMDRFSEMLCYLHFNDNSTTILNRDHADYGRLCKVRLLLETFHQNCILMEIEDEQAIDE</sequence>
<evidence type="ECO:0000313" key="2">
    <source>
        <dbReference type="Proteomes" id="UP000054815"/>
    </source>
</evidence>
<accession>A0A0V0Y2F5</accession>
<protein>
    <submittedName>
        <fullName evidence="1">Uncharacterized protein</fullName>
    </submittedName>
</protein>
<reference evidence="1 2" key="1">
    <citation type="submission" date="2015-01" db="EMBL/GenBank/DDBJ databases">
        <title>Evolution of Trichinella species and genotypes.</title>
        <authorList>
            <person name="Korhonen P.K."/>
            <person name="Edoardo P."/>
            <person name="Giuseppe L.R."/>
            <person name="Gasser R.B."/>
        </authorList>
    </citation>
    <scope>NUCLEOTIDE SEQUENCE [LARGE SCALE GENOMIC DNA]</scope>
    <source>
        <strain evidence="1">ISS141</strain>
    </source>
</reference>